<feature type="domain" description="Transcription regulator PadR N-terminal" evidence="1">
    <location>
        <begin position="14"/>
        <end position="89"/>
    </location>
</feature>
<protein>
    <submittedName>
        <fullName evidence="2">DNA-binding transcriptional regulator, PadR family</fullName>
    </submittedName>
</protein>
<evidence type="ECO:0000313" key="2">
    <source>
        <dbReference type="EMBL" id="SDS98393.1"/>
    </source>
</evidence>
<keyword evidence="3" id="KW-1185">Reference proteome</keyword>
<dbReference type="InterPro" id="IPR036390">
    <property type="entry name" value="WH_DNA-bd_sf"/>
</dbReference>
<evidence type="ECO:0000259" key="1">
    <source>
        <dbReference type="Pfam" id="PF03551"/>
    </source>
</evidence>
<dbReference type="EMBL" id="LT629732">
    <property type="protein sequence ID" value="SDS98393.1"/>
    <property type="molecule type" value="Genomic_DNA"/>
</dbReference>
<proteinExistence type="predicted"/>
<dbReference type="OrthoDB" id="8443918at2"/>
<dbReference type="GO" id="GO:0003677">
    <property type="term" value="F:DNA binding"/>
    <property type="evidence" value="ECO:0007669"/>
    <property type="project" value="UniProtKB-KW"/>
</dbReference>
<dbReference type="Proteomes" id="UP000198983">
    <property type="component" value="Chromosome I"/>
</dbReference>
<sequence length="216" mass="23438">MVRRQSTDLVDLTVLALLLQDPRHPYELHRLIVDTHHKGHVADLPRSLHHAVDRLMSDALIVADETGREGERAERTVYRITAEGRAELAARLRGLLALPDGDRRTLTTAVSLLGYLPVEEAVRSLGARAAALEGGIAALDGATETLRSGGLPRLLLLELEYARAATAAELQWVRGLLADIRVGELTWASPLTDADLGARRDLGQAASREDESGRGI</sequence>
<dbReference type="PANTHER" id="PTHR33169">
    <property type="entry name" value="PADR-FAMILY TRANSCRIPTIONAL REGULATOR"/>
    <property type="match status" value="1"/>
</dbReference>
<dbReference type="Pfam" id="PF03551">
    <property type="entry name" value="PadR"/>
    <property type="match status" value="1"/>
</dbReference>
<dbReference type="STRING" id="117157.SAMN04489717_4590"/>
<dbReference type="Gene3D" id="1.10.10.10">
    <property type="entry name" value="Winged helix-like DNA-binding domain superfamily/Winged helix DNA-binding domain"/>
    <property type="match status" value="1"/>
</dbReference>
<evidence type="ECO:0000313" key="3">
    <source>
        <dbReference type="Proteomes" id="UP000198983"/>
    </source>
</evidence>
<keyword evidence="2" id="KW-0238">DNA-binding</keyword>
<dbReference type="PANTHER" id="PTHR33169:SF27">
    <property type="entry name" value="TRANSCRIPTIONAL REGULATOR PADR FAMILY PROTEIN"/>
    <property type="match status" value="1"/>
</dbReference>
<dbReference type="RefSeq" id="WP_092655667.1">
    <property type="nucleotide sequence ID" value="NZ_LT629732.1"/>
</dbReference>
<reference evidence="2 3" key="1">
    <citation type="submission" date="2016-10" db="EMBL/GenBank/DDBJ databases">
        <authorList>
            <person name="de Groot N.N."/>
        </authorList>
    </citation>
    <scope>NUCLEOTIDE SEQUENCE [LARGE SCALE GENOMIC DNA]</scope>
    <source>
        <strain evidence="2 3">DSM 22024</strain>
    </source>
</reference>
<dbReference type="InterPro" id="IPR052509">
    <property type="entry name" value="Metal_resp_DNA-bind_regulator"/>
</dbReference>
<gene>
    <name evidence="2" type="ORF">SAMN04489717_4590</name>
</gene>
<dbReference type="AlphaFoldDB" id="A0A1H1WMJ4"/>
<dbReference type="SUPFAM" id="SSF46785">
    <property type="entry name" value="Winged helix' DNA-binding domain"/>
    <property type="match status" value="1"/>
</dbReference>
<accession>A0A1H1WMJ4</accession>
<name>A0A1H1WMJ4_9ACTN</name>
<organism evidence="2 3">
    <name type="scientific">Actinopolymorpha singaporensis</name>
    <dbReference type="NCBI Taxonomy" id="117157"/>
    <lineage>
        <taxon>Bacteria</taxon>
        <taxon>Bacillati</taxon>
        <taxon>Actinomycetota</taxon>
        <taxon>Actinomycetes</taxon>
        <taxon>Propionibacteriales</taxon>
        <taxon>Actinopolymorphaceae</taxon>
        <taxon>Actinopolymorpha</taxon>
    </lineage>
</organism>
<dbReference type="InterPro" id="IPR036388">
    <property type="entry name" value="WH-like_DNA-bd_sf"/>
</dbReference>
<dbReference type="InterPro" id="IPR005149">
    <property type="entry name" value="Tscrpt_reg_PadR_N"/>
</dbReference>